<proteinExistence type="predicted"/>
<feature type="compositionally biased region" description="Polar residues" evidence="2">
    <location>
        <begin position="138"/>
        <end position="148"/>
    </location>
</feature>
<dbReference type="SMART" id="SM00495">
    <property type="entry name" value="ChtBD3"/>
    <property type="match status" value="1"/>
</dbReference>
<dbReference type="Gene3D" id="2.10.10.20">
    <property type="entry name" value="Carbohydrate-binding module superfamily 5/12"/>
    <property type="match status" value="1"/>
</dbReference>
<dbReference type="GO" id="GO:0004553">
    <property type="term" value="F:hydrolase activity, hydrolyzing O-glycosyl compounds"/>
    <property type="evidence" value="ECO:0007669"/>
    <property type="project" value="InterPro"/>
</dbReference>
<feature type="domain" description="Chitin-binding type-3" evidence="3">
    <location>
        <begin position="108"/>
        <end position="153"/>
    </location>
</feature>
<reference evidence="4" key="1">
    <citation type="journal article" date="2021" name="Proc. Natl. Acad. Sci. U.S.A.">
        <title>A Catalog of Tens of Thousands of Viruses from Human Metagenomes Reveals Hidden Associations with Chronic Diseases.</title>
        <authorList>
            <person name="Tisza M.J."/>
            <person name="Buck C.B."/>
        </authorList>
    </citation>
    <scope>NUCLEOTIDE SEQUENCE</scope>
    <source>
        <strain evidence="4">Ct2KB1</strain>
    </source>
</reference>
<dbReference type="GO" id="GO:0005576">
    <property type="term" value="C:extracellular region"/>
    <property type="evidence" value="ECO:0007669"/>
    <property type="project" value="InterPro"/>
</dbReference>
<dbReference type="InterPro" id="IPR003610">
    <property type="entry name" value="CBM5/12"/>
</dbReference>
<feature type="region of interest" description="Disordered" evidence="2">
    <location>
        <begin position="138"/>
        <end position="157"/>
    </location>
</feature>
<evidence type="ECO:0000256" key="2">
    <source>
        <dbReference type="SAM" id="MobiDB-lite"/>
    </source>
</evidence>
<dbReference type="InterPro" id="IPR036573">
    <property type="entry name" value="CBM_sf_5/12"/>
</dbReference>
<protein>
    <recommendedName>
        <fullName evidence="3">Chitin-binding type-3 domain-containing protein</fullName>
    </recommendedName>
</protein>
<keyword evidence="1" id="KW-0378">Hydrolase</keyword>
<dbReference type="EMBL" id="BK032626">
    <property type="protein sequence ID" value="DAF51936.1"/>
    <property type="molecule type" value="Genomic_DNA"/>
</dbReference>
<organism evidence="4">
    <name type="scientific">Siphoviridae sp. ct2KB1</name>
    <dbReference type="NCBI Taxonomy" id="2827768"/>
    <lineage>
        <taxon>Viruses</taxon>
        <taxon>Duplodnaviria</taxon>
        <taxon>Heunggongvirae</taxon>
        <taxon>Uroviricota</taxon>
        <taxon>Caudoviricetes</taxon>
    </lineage>
</organism>
<sequence length="157" mass="17095">MPHGDADKKVLGKGYVGELDDYTVYKVPSKFLKGVNALATAPGVVTSPVQVDNTKYNDNIPGRFGELVEQLLYTGAFVLEHFKKYIITIADSKPEAKPSTQGKVVNRAKAWKTGTAYKEGDTVTHEDKVYVAIKDITSSTNAPGSDSANWKEKTGKK</sequence>
<dbReference type="GO" id="GO:0005975">
    <property type="term" value="P:carbohydrate metabolic process"/>
    <property type="evidence" value="ECO:0007669"/>
    <property type="project" value="InterPro"/>
</dbReference>
<evidence type="ECO:0000313" key="4">
    <source>
        <dbReference type="EMBL" id="DAF51936.1"/>
    </source>
</evidence>
<evidence type="ECO:0000259" key="3">
    <source>
        <dbReference type="SMART" id="SM00495"/>
    </source>
</evidence>
<dbReference type="Pfam" id="PF02839">
    <property type="entry name" value="CBM_5_12"/>
    <property type="match status" value="1"/>
</dbReference>
<name>A0A8S5SLZ7_9CAUD</name>
<accession>A0A8S5SLZ7</accession>
<dbReference type="SUPFAM" id="SSF51055">
    <property type="entry name" value="Carbohydrate binding domain"/>
    <property type="match status" value="1"/>
</dbReference>
<evidence type="ECO:0000256" key="1">
    <source>
        <dbReference type="ARBA" id="ARBA00022801"/>
    </source>
</evidence>
<dbReference type="GO" id="GO:0030246">
    <property type="term" value="F:carbohydrate binding"/>
    <property type="evidence" value="ECO:0007669"/>
    <property type="project" value="InterPro"/>
</dbReference>